<gene>
    <name evidence="3" type="ORF">T265_13988</name>
</gene>
<feature type="region of interest" description="Disordered" evidence="1">
    <location>
        <begin position="1483"/>
        <end position="1502"/>
    </location>
</feature>
<evidence type="ECO:0000313" key="3">
    <source>
        <dbReference type="EMBL" id="KER26494.1"/>
    </source>
</evidence>
<feature type="compositionally biased region" description="Basic residues" evidence="1">
    <location>
        <begin position="1539"/>
        <end position="1557"/>
    </location>
</feature>
<feature type="non-terminal residue" evidence="3">
    <location>
        <position position="1"/>
    </location>
</feature>
<dbReference type="OrthoDB" id="619536at2759"/>
<feature type="region of interest" description="Disordered" evidence="1">
    <location>
        <begin position="1175"/>
        <end position="1292"/>
    </location>
</feature>
<feature type="region of interest" description="Disordered" evidence="1">
    <location>
        <begin position="507"/>
        <end position="559"/>
    </location>
</feature>
<dbReference type="RefSeq" id="XP_009169781.1">
    <property type="nucleotide sequence ID" value="XM_009171517.1"/>
</dbReference>
<accession>A0A075AE46</accession>
<feature type="compositionally biased region" description="Polar residues" evidence="1">
    <location>
        <begin position="1175"/>
        <end position="1187"/>
    </location>
</feature>
<name>A0A075AE46_OPIVI</name>
<dbReference type="KEGG" id="ovi:T265_13988"/>
<dbReference type="GeneID" id="20328155"/>
<feature type="compositionally biased region" description="Low complexity" evidence="1">
    <location>
        <begin position="1188"/>
        <end position="1200"/>
    </location>
</feature>
<dbReference type="CTD" id="20328155"/>
<dbReference type="PANTHER" id="PTHR24216:SF8">
    <property type="entry name" value="PAXILLIN, ISOFORM F"/>
    <property type="match status" value="1"/>
</dbReference>
<organism evidence="3 4">
    <name type="scientific">Opisthorchis viverrini</name>
    <name type="common">Southeast Asian liver fluke</name>
    <dbReference type="NCBI Taxonomy" id="6198"/>
    <lineage>
        <taxon>Eukaryota</taxon>
        <taxon>Metazoa</taxon>
        <taxon>Spiralia</taxon>
        <taxon>Lophotrochozoa</taxon>
        <taxon>Platyhelminthes</taxon>
        <taxon>Trematoda</taxon>
        <taxon>Digenea</taxon>
        <taxon>Opisthorchiida</taxon>
        <taxon>Opisthorchiata</taxon>
        <taxon>Opisthorchiidae</taxon>
        <taxon>Opisthorchis</taxon>
    </lineage>
</organism>
<keyword evidence="4" id="KW-1185">Reference proteome</keyword>
<sequence length="1614" mass="177541">ITHPRERNALTVCLASFVFLTVSIFITTLFSTLVLPLCLLACVIRRLGVWTARWFVQVICCQCDRPQMRVSSLHPIIGIVSRMRAGDLDGNQVCQCQRNAHYPSLRPLTPAELRWLPSLDLKEPKVSTEALSNSPHLYSPSNAPVIVICLRFGSPGLQLAKLREIIASRLLNRSSAASSLASSPRCSNVQQDKWTNSEQLRHRANSLVPPADTLSRLTQCLTCLSTGYAWRECLAFRIEEHVIRVPSSCLPPNFSKSRWVPKLNRSSSSSEAFDPRAAGPGSRDQQPCPINVEAVVQSLSQLPMLINRPLWQAYLLEEFQEEDLQNLGVQIVAANKLVDLKYPEDIAQLIGEEYWTQALPCHLSAFTWHLQSAVMLQNVQSLNMSIAIQEEAMKVMADVNEASDADSVTESDELDHTATKRITDRSQYLSTKSNTYNRGVDGKLSTGCSSSSTSFVCRRSGSAGIGSLLIFRLHAALSDDCKALVHLLTNCLADLPSRVHSPKCAPANLVIGNDGTSDRKRRWRGQISDSEERANSHASSERNNDCAASARPATKPTVPQKSYVAKLHCHSSDPKAAPINELGPEQQSINTNAQTSKPILTVSGSIATQECQTSLLPSPEDEDPEESEAAQWWYTFWSSSLATIATCCDLIRALVTGPAVILHKYFFTRADVGIWALRATSFPEDRKLSPARLPSLTTTTTTSDSSSPSGFIGNRLVYKCALLSLVKLSRVRQVTKASYSEIILSLLAGGLRAYHQEKGHHPGGTYGGFTSFLLSNVVITSIPSPIITLVLQTVGLKHPPDLLSFLSVEVPVLPGCSISGLQNGSVQQLNVQGCDASPCTGITRFLSHQHRLRHQLTTGSVHRPRKQQMHQNSQLQRHQADSLVETGLVGNEHRMVAMTAPPTTMNTLCPGRHVLADICLPINTEGMLPRLWETRQRLIELNNSVDPLCLAWARTILYTLMPHPLAGWIEANCGGSAKASVSVTGVEVVSPFTGHSKDQEPHQTYQMPPTRRLAYMSLLASKSAEARSLRRRLRQRLPRGTSIYPPRLGTSFRALARHLTNANAGLVYIGGSPVVRIDTWMPSPRLDYCSPPVETVPTSSQTDLDSKWVICRNLSVTFTTYAGQLSLTFSADRALDNDPNLDLILHAMRVQLRKMCRLLAGRHVTTPADRWLSQSSNIEPRSSATSAVNLSPSLNPNLVLHQDSAFSSPSSPPSTSPSSSSPDPSPQKVPVTSNTPSIAELRQSRRMRASPTAPLTDAKNNTSSSESPRRQNRPPSGREHREPSALTNKSPNTTWYAAAYECQSNQPTEQLQDRLRWVQQQLTDAATCTGPVRHRLTEQELGILRAEFCALLRELKQRCSLGSLGITTELGDLPSSEEILTARFANGRSTVTTRHPVESSKVEMRRNKSDTFNSYITEGSAVTIRPSASKLPGTDGYVRRKNSTSLEGGDFDEDPDFYIEGFDDEEDDLEDEDLVVAAPETEVKEVAERSRSSPNRLVVPITQPAKTCSHASLAERLIPGRKSRQHPERKSQAIDSRQPKKKRPSLINVHNRRRRSSRLSTDMASFDLIPNRRGSLGATAGVPSADGLLAKLIKPAKLPSALFSGQSDSKRSRK</sequence>
<feature type="region of interest" description="Disordered" evidence="1">
    <location>
        <begin position="265"/>
        <end position="286"/>
    </location>
</feature>
<keyword evidence="2" id="KW-0472">Membrane</keyword>
<feature type="region of interest" description="Disordered" evidence="1">
    <location>
        <begin position="1435"/>
        <end position="1456"/>
    </location>
</feature>
<keyword evidence="2" id="KW-1133">Transmembrane helix</keyword>
<feature type="compositionally biased region" description="Basic and acidic residues" evidence="1">
    <location>
        <begin position="530"/>
        <end position="544"/>
    </location>
</feature>
<feature type="region of interest" description="Disordered" evidence="1">
    <location>
        <begin position="1516"/>
        <end position="1562"/>
    </location>
</feature>
<evidence type="ECO:0000256" key="1">
    <source>
        <dbReference type="SAM" id="MobiDB-lite"/>
    </source>
</evidence>
<evidence type="ECO:0008006" key="5">
    <source>
        <dbReference type="Google" id="ProtNLM"/>
    </source>
</evidence>
<dbReference type="EMBL" id="KL596746">
    <property type="protein sequence ID" value="KER26494.1"/>
    <property type="molecule type" value="Genomic_DNA"/>
</dbReference>
<feature type="transmembrane region" description="Helical" evidence="2">
    <location>
        <begin position="12"/>
        <end position="37"/>
    </location>
</feature>
<dbReference type="Proteomes" id="UP000054324">
    <property type="component" value="Unassembled WGS sequence"/>
</dbReference>
<protein>
    <recommendedName>
        <fullName evidence="5">O-acyltransferase WSD1 C-terminal domain-containing protein</fullName>
    </recommendedName>
</protein>
<dbReference type="PANTHER" id="PTHR24216">
    <property type="entry name" value="PAXILLIN-RELATED"/>
    <property type="match status" value="1"/>
</dbReference>
<proteinExistence type="predicted"/>
<evidence type="ECO:0000256" key="2">
    <source>
        <dbReference type="SAM" id="Phobius"/>
    </source>
</evidence>
<evidence type="ECO:0000313" key="4">
    <source>
        <dbReference type="Proteomes" id="UP000054324"/>
    </source>
</evidence>
<reference evidence="3 4" key="1">
    <citation type="submission" date="2013-11" db="EMBL/GenBank/DDBJ databases">
        <title>Opisthorchis viverrini - life in the bile duct.</title>
        <authorList>
            <person name="Young N.D."/>
            <person name="Nagarajan N."/>
            <person name="Lin S.J."/>
            <person name="Korhonen P.K."/>
            <person name="Jex A.R."/>
            <person name="Hall R.S."/>
            <person name="Safavi-Hemami H."/>
            <person name="Kaewkong W."/>
            <person name="Bertrand D."/>
            <person name="Gao S."/>
            <person name="Seet Q."/>
            <person name="Wongkham S."/>
            <person name="Teh B.T."/>
            <person name="Wongkham C."/>
            <person name="Intapan P.M."/>
            <person name="Maleewong W."/>
            <person name="Yang X."/>
            <person name="Hu M."/>
            <person name="Wang Z."/>
            <person name="Hofmann A."/>
            <person name="Sternberg P.W."/>
            <person name="Tan P."/>
            <person name="Wang J."/>
            <person name="Gasser R.B."/>
        </authorList>
    </citation>
    <scope>NUCLEOTIDE SEQUENCE [LARGE SCALE GENOMIC DNA]</scope>
</reference>
<keyword evidence="2" id="KW-0812">Transmembrane</keyword>